<feature type="non-terminal residue" evidence="1">
    <location>
        <position position="1"/>
    </location>
</feature>
<name>X1R893_9ZZZZ</name>
<accession>X1R893</accession>
<dbReference type="EMBL" id="BARW01006514">
    <property type="protein sequence ID" value="GAI76942.1"/>
    <property type="molecule type" value="Genomic_DNA"/>
</dbReference>
<protein>
    <recommendedName>
        <fullName evidence="2">Calcineurin-like phosphoesterase domain-containing protein</fullName>
    </recommendedName>
</protein>
<proteinExistence type="predicted"/>
<evidence type="ECO:0000313" key="1">
    <source>
        <dbReference type="EMBL" id="GAI76942.1"/>
    </source>
</evidence>
<organism evidence="1">
    <name type="scientific">marine sediment metagenome</name>
    <dbReference type="NCBI Taxonomy" id="412755"/>
    <lineage>
        <taxon>unclassified sequences</taxon>
        <taxon>metagenomes</taxon>
        <taxon>ecological metagenomes</taxon>
    </lineage>
</organism>
<dbReference type="SUPFAM" id="SSF56300">
    <property type="entry name" value="Metallo-dependent phosphatases"/>
    <property type="match status" value="1"/>
</dbReference>
<sequence>YQQMTLLYDAYAELDKRKVDFILHPGDLVDGMNMYRGHHNEIFKHGADEQRKYVVDNYPKSTRGTKTYVIGGQHDFSFYKQNGHDILRAICQDRKDLVYRGFFDASFSVKGVDVKMNHPGGGVAYARSYKLQKYIENMIGFITSIPSAKAPVLQLFGHWHIPCHLPQYMGIDAASMPCFQSRKTPP</sequence>
<evidence type="ECO:0008006" key="2">
    <source>
        <dbReference type="Google" id="ProtNLM"/>
    </source>
</evidence>
<dbReference type="InterPro" id="IPR029052">
    <property type="entry name" value="Metallo-depent_PP-like"/>
</dbReference>
<comment type="caution">
    <text evidence="1">The sequence shown here is derived from an EMBL/GenBank/DDBJ whole genome shotgun (WGS) entry which is preliminary data.</text>
</comment>
<dbReference type="AlphaFoldDB" id="X1R893"/>
<reference evidence="1" key="1">
    <citation type="journal article" date="2014" name="Front. Microbiol.">
        <title>High frequency of phylogenetically diverse reductive dehalogenase-homologous genes in deep subseafloor sedimentary metagenomes.</title>
        <authorList>
            <person name="Kawai M."/>
            <person name="Futagami T."/>
            <person name="Toyoda A."/>
            <person name="Takaki Y."/>
            <person name="Nishi S."/>
            <person name="Hori S."/>
            <person name="Arai W."/>
            <person name="Tsubouchi T."/>
            <person name="Morono Y."/>
            <person name="Uchiyama I."/>
            <person name="Ito T."/>
            <person name="Fujiyama A."/>
            <person name="Inagaki F."/>
            <person name="Takami H."/>
        </authorList>
    </citation>
    <scope>NUCLEOTIDE SEQUENCE</scope>
    <source>
        <strain evidence="1">Expedition CK06-06</strain>
    </source>
</reference>
<gene>
    <name evidence="1" type="ORF">S12H4_13682</name>
</gene>
<dbReference type="Gene3D" id="3.60.21.10">
    <property type="match status" value="1"/>
</dbReference>